<reference evidence="4" key="2">
    <citation type="submission" date="2024-10" db="UniProtKB">
        <authorList>
            <consortium name="EnsemblProtists"/>
        </authorList>
    </citation>
    <scope>IDENTIFICATION</scope>
</reference>
<dbReference type="Pfam" id="PF00857">
    <property type="entry name" value="Isochorismatase"/>
    <property type="match status" value="1"/>
</dbReference>
<evidence type="ECO:0000256" key="2">
    <source>
        <dbReference type="ARBA" id="ARBA00022801"/>
    </source>
</evidence>
<dbReference type="PANTHER" id="PTHR43540">
    <property type="entry name" value="PEROXYUREIDOACRYLATE/UREIDOACRYLATE AMIDOHYDROLASE-RELATED"/>
    <property type="match status" value="1"/>
</dbReference>
<dbReference type="GeneID" id="17271798"/>
<dbReference type="Proteomes" id="UP000013827">
    <property type="component" value="Unassembled WGS sequence"/>
</dbReference>
<dbReference type="Gene3D" id="3.40.50.850">
    <property type="entry name" value="Isochorismatase-like"/>
    <property type="match status" value="1"/>
</dbReference>
<dbReference type="SUPFAM" id="SSF52499">
    <property type="entry name" value="Isochorismatase-like hydrolases"/>
    <property type="match status" value="1"/>
</dbReference>
<evidence type="ECO:0000259" key="3">
    <source>
        <dbReference type="Pfam" id="PF00857"/>
    </source>
</evidence>
<reference evidence="5" key="1">
    <citation type="journal article" date="2013" name="Nature">
        <title>Pan genome of the phytoplankton Emiliania underpins its global distribution.</title>
        <authorList>
            <person name="Read B.A."/>
            <person name="Kegel J."/>
            <person name="Klute M.J."/>
            <person name="Kuo A."/>
            <person name="Lefebvre S.C."/>
            <person name="Maumus F."/>
            <person name="Mayer C."/>
            <person name="Miller J."/>
            <person name="Monier A."/>
            <person name="Salamov A."/>
            <person name="Young J."/>
            <person name="Aguilar M."/>
            <person name="Claverie J.M."/>
            <person name="Frickenhaus S."/>
            <person name="Gonzalez K."/>
            <person name="Herman E.K."/>
            <person name="Lin Y.C."/>
            <person name="Napier J."/>
            <person name="Ogata H."/>
            <person name="Sarno A.F."/>
            <person name="Shmutz J."/>
            <person name="Schroeder D."/>
            <person name="de Vargas C."/>
            <person name="Verret F."/>
            <person name="von Dassow P."/>
            <person name="Valentin K."/>
            <person name="Van de Peer Y."/>
            <person name="Wheeler G."/>
            <person name="Dacks J.B."/>
            <person name="Delwiche C.F."/>
            <person name="Dyhrman S.T."/>
            <person name="Glockner G."/>
            <person name="John U."/>
            <person name="Richards T."/>
            <person name="Worden A.Z."/>
            <person name="Zhang X."/>
            <person name="Grigoriev I.V."/>
            <person name="Allen A.E."/>
            <person name="Bidle K."/>
            <person name="Borodovsky M."/>
            <person name="Bowler C."/>
            <person name="Brownlee C."/>
            <person name="Cock J.M."/>
            <person name="Elias M."/>
            <person name="Gladyshev V.N."/>
            <person name="Groth M."/>
            <person name="Guda C."/>
            <person name="Hadaegh A."/>
            <person name="Iglesias-Rodriguez M.D."/>
            <person name="Jenkins J."/>
            <person name="Jones B.M."/>
            <person name="Lawson T."/>
            <person name="Leese F."/>
            <person name="Lindquist E."/>
            <person name="Lobanov A."/>
            <person name="Lomsadze A."/>
            <person name="Malik S.B."/>
            <person name="Marsh M.E."/>
            <person name="Mackinder L."/>
            <person name="Mock T."/>
            <person name="Mueller-Roeber B."/>
            <person name="Pagarete A."/>
            <person name="Parker M."/>
            <person name="Probert I."/>
            <person name="Quesneville H."/>
            <person name="Raines C."/>
            <person name="Rensing S.A."/>
            <person name="Riano-Pachon D.M."/>
            <person name="Richier S."/>
            <person name="Rokitta S."/>
            <person name="Shiraiwa Y."/>
            <person name="Soanes D.M."/>
            <person name="van der Giezen M."/>
            <person name="Wahlund T.M."/>
            <person name="Williams B."/>
            <person name="Wilson W."/>
            <person name="Wolfe G."/>
            <person name="Wurch L.L."/>
        </authorList>
    </citation>
    <scope>NUCLEOTIDE SEQUENCE</scope>
</reference>
<feature type="domain" description="Isochorismatase-like" evidence="3">
    <location>
        <begin position="23"/>
        <end position="175"/>
    </location>
</feature>
<dbReference type="HOGENOM" id="CLU_068979_7_1_1"/>
<dbReference type="AlphaFoldDB" id="A0A0D3JRW8"/>
<dbReference type="OMA" id="IGAYQRQ"/>
<dbReference type="InterPro" id="IPR050272">
    <property type="entry name" value="Isochorismatase-like_hydrls"/>
</dbReference>
<proteinExistence type="inferred from homology"/>
<dbReference type="EnsemblProtists" id="EOD26253">
    <property type="protein sequence ID" value="EOD26253"/>
    <property type="gene ID" value="EMIHUDRAFT_457374"/>
</dbReference>
<evidence type="ECO:0000313" key="4">
    <source>
        <dbReference type="EnsemblProtists" id="EOD26253"/>
    </source>
</evidence>
<name>A0A0D3JRW8_EMIH1</name>
<organism evidence="4 5">
    <name type="scientific">Emiliania huxleyi (strain CCMP1516)</name>
    <dbReference type="NCBI Taxonomy" id="280463"/>
    <lineage>
        <taxon>Eukaryota</taxon>
        <taxon>Haptista</taxon>
        <taxon>Haptophyta</taxon>
        <taxon>Prymnesiophyceae</taxon>
        <taxon>Isochrysidales</taxon>
        <taxon>Noelaerhabdaceae</taxon>
        <taxon>Emiliania</taxon>
    </lineage>
</organism>
<evidence type="ECO:0000313" key="5">
    <source>
        <dbReference type="Proteomes" id="UP000013827"/>
    </source>
</evidence>
<keyword evidence="5" id="KW-1185">Reference proteome</keyword>
<evidence type="ECO:0000256" key="1">
    <source>
        <dbReference type="ARBA" id="ARBA00006336"/>
    </source>
</evidence>
<dbReference type="KEGG" id="ehx:EMIHUDRAFT_457374"/>
<keyword evidence="2" id="KW-0378">Hydrolase</keyword>
<dbReference type="STRING" id="2903.R1CT85"/>
<dbReference type="PaxDb" id="2903-EOD26253"/>
<protein>
    <recommendedName>
        <fullName evidence="3">Isochorismatase-like domain-containing protein</fullName>
    </recommendedName>
</protein>
<dbReference type="InterPro" id="IPR036380">
    <property type="entry name" value="Isochorismatase-like_sf"/>
</dbReference>
<dbReference type="PANTHER" id="PTHR43540:SF1">
    <property type="entry name" value="ISOCHORISMATASE HYDROLASE"/>
    <property type="match status" value="1"/>
</dbReference>
<dbReference type="RefSeq" id="XP_005778682.1">
    <property type="nucleotide sequence ID" value="XM_005778625.1"/>
</dbReference>
<accession>A0A0D3JRW8</accession>
<dbReference type="GO" id="GO:0016787">
    <property type="term" value="F:hydrolase activity"/>
    <property type="evidence" value="ECO:0007669"/>
    <property type="project" value="UniProtKB-KW"/>
</dbReference>
<comment type="similarity">
    <text evidence="1">Belongs to the isochorismatase family.</text>
</comment>
<sequence length="205" mass="21784">MADAYADRSYGSDPVGFGQTLGIIVVDFQKAFTRPGGALAGSPHIEAAVEATQRLLTHARAAGVRVAVSYVAYATLDAMPHWKVRAVKTDLFRGMPGTELDPRITAGGQSDYAFDKWGASSFFQTPLAAYFTRHGVDTVAVCGCTTSGCVRATVVDAFQFGFRTLLVADGCGGAEMRPRCGRYRAVIAATEGASLHSEPVARRQV</sequence>
<dbReference type="InterPro" id="IPR000868">
    <property type="entry name" value="Isochorismatase-like_dom"/>
</dbReference>